<feature type="compositionally biased region" description="Low complexity" evidence="2">
    <location>
        <begin position="135"/>
        <end position="151"/>
    </location>
</feature>
<dbReference type="Pfam" id="PF02817">
    <property type="entry name" value="E3_binding"/>
    <property type="match status" value="1"/>
</dbReference>
<evidence type="ECO:0000259" key="3">
    <source>
        <dbReference type="Pfam" id="PF02817"/>
    </source>
</evidence>
<dbReference type="SUPFAM" id="SSF47005">
    <property type="entry name" value="Peripheral subunit-binding domain of 2-oxo acid dehydrogenase complex"/>
    <property type="match status" value="1"/>
</dbReference>
<name>A0A816XWU5_BRANA</name>
<organism evidence="4">
    <name type="scientific">Brassica napus</name>
    <name type="common">Rape</name>
    <dbReference type="NCBI Taxonomy" id="3708"/>
    <lineage>
        <taxon>Eukaryota</taxon>
        <taxon>Viridiplantae</taxon>
        <taxon>Streptophyta</taxon>
        <taxon>Embryophyta</taxon>
        <taxon>Tracheophyta</taxon>
        <taxon>Spermatophyta</taxon>
        <taxon>Magnoliopsida</taxon>
        <taxon>eudicotyledons</taxon>
        <taxon>Gunneridae</taxon>
        <taxon>Pentapetalae</taxon>
        <taxon>rosids</taxon>
        <taxon>malvids</taxon>
        <taxon>Brassicales</taxon>
        <taxon>Brassicaceae</taxon>
        <taxon>Brassiceae</taxon>
        <taxon>Brassica</taxon>
    </lineage>
</organism>
<dbReference type="AlphaFoldDB" id="A0A816XWU5"/>
<evidence type="ECO:0000256" key="2">
    <source>
        <dbReference type="SAM" id="MobiDB-lite"/>
    </source>
</evidence>
<protein>
    <submittedName>
        <fullName evidence="4">(rape) hypothetical protein</fullName>
    </submittedName>
</protein>
<evidence type="ECO:0000313" key="4">
    <source>
        <dbReference type="EMBL" id="CAF2153128.1"/>
    </source>
</evidence>
<dbReference type="EMBL" id="HG994355">
    <property type="protein sequence ID" value="CAF2153128.1"/>
    <property type="molecule type" value="Genomic_DNA"/>
</dbReference>
<gene>
    <name evidence="4" type="ORF">DARMORV10_A01P30950.1</name>
</gene>
<dbReference type="GO" id="GO:0045254">
    <property type="term" value="C:pyruvate dehydrogenase complex"/>
    <property type="evidence" value="ECO:0007669"/>
    <property type="project" value="InterPro"/>
</dbReference>
<dbReference type="Gene3D" id="4.10.320.10">
    <property type="entry name" value="E3-binding domain"/>
    <property type="match status" value="1"/>
</dbReference>
<feature type="compositionally biased region" description="Low complexity" evidence="2">
    <location>
        <begin position="72"/>
        <end position="82"/>
    </location>
</feature>
<dbReference type="GO" id="GO:0016746">
    <property type="term" value="F:acyltransferase activity"/>
    <property type="evidence" value="ECO:0007669"/>
    <property type="project" value="InterPro"/>
</dbReference>
<feature type="compositionally biased region" description="Pro residues" evidence="2">
    <location>
        <begin position="125"/>
        <end position="134"/>
    </location>
</feature>
<feature type="domain" description="Peripheral subunit-binding (PSBD)" evidence="3">
    <location>
        <begin position="95"/>
        <end position="115"/>
    </location>
</feature>
<feature type="region of interest" description="Disordered" evidence="2">
    <location>
        <begin position="68"/>
        <end position="91"/>
    </location>
</feature>
<dbReference type="InterPro" id="IPR004167">
    <property type="entry name" value="PSBD"/>
</dbReference>
<reference evidence="4" key="1">
    <citation type="submission" date="2021-01" db="EMBL/GenBank/DDBJ databases">
        <authorList>
            <consortium name="Genoscope - CEA"/>
            <person name="William W."/>
        </authorList>
    </citation>
    <scope>NUCLEOTIDE SEQUENCE</scope>
</reference>
<dbReference type="PANTHER" id="PTHR23151:SF88">
    <property type="entry name" value="PERIPHERAL SUBUNIT-BINDING (PSBD) DOMAIN-CONTAINING PROTEIN"/>
    <property type="match status" value="1"/>
</dbReference>
<feature type="region of interest" description="Disordered" evidence="2">
    <location>
        <begin position="121"/>
        <end position="151"/>
    </location>
</feature>
<dbReference type="Proteomes" id="UP001295469">
    <property type="component" value="Chromosome A01"/>
</dbReference>
<accession>A0A816XWU5</accession>
<evidence type="ECO:0000256" key="1">
    <source>
        <dbReference type="ARBA" id="ARBA00007317"/>
    </source>
</evidence>
<dbReference type="InterPro" id="IPR036625">
    <property type="entry name" value="E3-bd_dom_sf"/>
</dbReference>
<dbReference type="InterPro" id="IPR045257">
    <property type="entry name" value="E2/Pdx1"/>
</dbReference>
<dbReference type="PANTHER" id="PTHR23151">
    <property type="entry name" value="DIHYDROLIPOAMIDE ACETYL/SUCCINYL-TRANSFERASE-RELATED"/>
    <property type="match status" value="1"/>
</dbReference>
<proteinExistence type="inferred from homology"/>
<dbReference type="GO" id="GO:0006086">
    <property type="term" value="P:pyruvate decarboxylation to acetyl-CoA"/>
    <property type="evidence" value="ECO:0007669"/>
    <property type="project" value="InterPro"/>
</dbReference>
<sequence length="249" mass="26467">MLLIEENREHELAFFKSSNPNFLSRFGTPFLLFLFSIPLRDLIIVGEGETAPVGAAIGLLAETEAEIEEPQSKAASKSSSASPIGMHVGKQRGSVDIRSVAGTGPFGRITASDVEAAAGIAPSVAAPPPPPPPAAAAKATTTSSSSPPLLPGSSVVPFTAMQSDVSKNMIESLFVPMFRVGYPVNTDALDAPYEKVLLSTINWAICKAIDLLELLKIEEEILSAQSRKTVKGSTSWCNDNSLRREEEDK</sequence>
<comment type="similarity">
    <text evidence="1">Belongs to the 2-oxoacid dehydrogenase family.</text>
</comment>